<dbReference type="Proteomes" id="UP000281594">
    <property type="component" value="Unassembled WGS sequence"/>
</dbReference>
<name>A0A3L8RJ62_STRRN</name>
<evidence type="ECO:0000256" key="4">
    <source>
        <dbReference type="ARBA" id="ARBA00023163"/>
    </source>
</evidence>
<dbReference type="EMBL" id="QYCY01000001">
    <property type="protein sequence ID" value="RLV79429.1"/>
    <property type="molecule type" value="Genomic_DNA"/>
</dbReference>
<dbReference type="InterPro" id="IPR005119">
    <property type="entry name" value="LysR_subst-bd"/>
</dbReference>
<dbReference type="FunFam" id="1.10.10.10:FF:000001">
    <property type="entry name" value="LysR family transcriptional regulator"/>
    <property type="match status" value="1"/>
</dbReference>
<dbReference type="PANTHER" id="PTHR30346:SF0">
    <property type="entry name" value="HCA OPERON TRANSCRIPTIONAL ACTIVATOR HCAR"/>
    <property type="match status" value="1"/>
</dbReference>
<gene>
    <name evidence="7" type="ORF">D3C57_113630</name>
</gene>
<feature type="domain" description="HTH lysR-type" evidence="6">
    <location>
        <begin position="75"/>
        <end position="132"/>
    </location>
</feature>
<dbReference type="PRINTS" id="PR00039">
    <property type="entry name" value="HTHLYSR"/>
</dbReference>
<feature type="compositionally biased region" description="Basic and acidic residues" evidence="5">
    <location>
        <begin position="15"/>
        <end position="24"/>
    </location>
</feature>
<sequence length="392" mass="42833">MVSGERRGGGVVPEWEGRGTTGREARKRITPLRSRARPGAVQHLIGGRSRISVVNAGRVRTGRRVGHHVRVNRDIEPRLLRAFTAVADELHFTRAAARLYVAQQALSRDIRRLERELGAELFVRTTRQVALTAAGERLLPYARRVLQAQDDLAAAFSGAERRPLLVDVSAPVSTGSQVLAEARRRIGPETELVARFHSGLAGAAAELLAGRLDVSFGRARGLDPAVLARLDHRLIRHERIAVVLREDHPLARLEEIPLSALTGETLYAAAGNDTTTEWTDLAAQLFAGRGIAMAEPFPEIDGDEEFIRVVTKRRWSVLASEVFTQLPGAVLRPLTEPVPLSPVSIVWRKGLTHPGLDALHAAARAFATASGWLHRPPGAWLPQPEAGVLIRD</sequence>
<evidence type="ECO:0000256" key="1">
    <source>
        <dbReference type="ARBA" id="ARBA00009437"/>
    </source>
</evidence>
<evidence type="ECO:0000256" key="5">
    <source>
        <dbReference type="SAM" id="MobiDB-lite"/>
    </source>
</evidence>
<dbReference type="AlphaFoldDB" id="A0A3L8RJ62"/>
<comment type="caution">
    <text evidence="7">The sequence shown here is derived from an EMBL/GenBank/DDBJ whole genome shotgun (WGS) entry which is preliminary data.</text>
</comment>
<dbReference type="InterPro" id="IPR036390">
    <property type="entry name" value="WH_DNA-bd_sf"/>
</dbReference>
<dbReference type="GO" id="GO:0003700">
    <property type="term" value="F:DNA-binding transcription factor activity"/>
    <property type="evidence" value="ECO:0007669"/>
    <property type="project" value="InterPro"/>
</dbReference>
<dbReference type="Gene3D" id="3.40.190.10">
    <property type="entry name" value="Periplasmic binding protein-like II"/>
    <property type="match status" value="2"/>
</dbReference>
<dbReference type="PANTHER" id="PTHR30346">
    <property type="entry name" value="TRANSCRIPTIONAL DUAL REGULATOR HCAR-RELATED"/>
    <property type="match status" value="1"/>
</dbReference>
<evidence type="ECO:0000259" key="6">
    <source>
        <dbReference type="PROSITE" id="PS50931"/>
    </source>
</evidence>
<feature type="region of interest" description="Disordered" evidence="5">
    <location>
        <begin position="1"/>
        <end position="27"/>
    </location>
</feature>
<keyword evidence="3" id="KW-0238">DNA-binding</keyword>
<keyword evidence="2" id="KW-0805">Transcription regulation</keyword>
<proteinExistence type="inferred from homology"/>
<dbReference type="Gene3D" id="1.10.10.10">
    <property type="entry name" value="Winged helix-like DNA-binding domain superfamily/Winged helix DNA-binding domain"/>
    <property type="match status" value="1"/>
</dbReference>
<keyword evidence="4" id="KW-0804">Transcription</keyword>
<dbReference type="SUPFAM" id="SSF53850">
    <property type="entry name" value="Periplasmic binding protein-like II"/>
    <property type="match status" value="1"/>
</dbReference>
<evidence type="ECO:0000256" key="3">
    <source>
        <dbReference type="ARBA" id="ARBA00023125"/>
    </source>
</evidence>
<dbReference type="GO" id="GO:0032993">
    <property type="term" value="C:protein-DNA complex"/>
    <property type="evidence" value="ECO:0007669"/>
    <property type="project" value="TreeGrafter"/>
</dbReference>
<dbReference type="GO" id="GO:0003677">
    <property type="term" value="F:DNA binding"/>
    <property type="evidence" value="ECO:0007669"/>
    <property type="project" value="UniProtKB-KW"/>
</dbReference>
<evidence type="ECO:0000313" key="7">
    <source>
        <dbReference type="EMBL" id="RLV79429.1"/>
    </source>
</evidence>
<protein>
    <submittedName>
        <fullName evidence="7">LysR family transcriptional regulator</fullName>
    </submittedName>
</protein>
<dbReference type="InterPro" id="IPR036388">
    <property type="entry name" value="WH-like_DNA-bd_sf"/>
</dbReference>
<evidence type="ECO:0000256" key="2">
    <source>
        <dbReference type="ARBA" id="ARBA00023015"/>
    </source>
</evidence>
<dbReference type="STRING" id="1343740.M271_30000"/>
<dbReference type="SUPFAM" id="SSF46785">
    <property type="entry name" value="Winged helix' DNA-binding domain"/>
    <property type="match status" value="1"/>
</dbReference>
<evidence type="ECO:0000313" key="8">
    <source>
        <dbReference type="Proteomes" id="UP000281594"/>
    </source>
</evidence>
<dbReference type="PROSITE" id="PS50931">
    <property type="entry name" value="HTH_LYSR"/>
    <property type="match status" value="1"/>
</dbReference>
<dbReference type="InterPro" id="IPR000847">
    <property type="entry name" value="LysR_HTH_N"/>
</dbReference>
<dbReference type="Pfam" id="PF00126">
    <property type="entry name" value="HTH_1"/>
    <property type="match status" value="1"/>
</dbReference>
<accession>A0A3L8RJ62</accession>
<organism evidence="7 8">
    <name type="scientific">Streptomyces rapamycinicus (strain ATCC 29253 / DSM 41530 / NRRL 5491 / AYB-994)</name>
    <name type="common">Streptomyces hygroscopicus (strain ATCC 29253)</name>
    <dbReference type="NCBI Taxonomy" id="1343740"/>
    <lineage>
        <taxon>Bacteria</taxon>
        <taxon>Bacillati</taxon>
        <taxon>Actinomycetota</taxon>
        <taxon>Actinomycetes</taxon>
        <taxon>Kitasatosporales</taxon>
        <taxon>Streptomycetaceae</taxon>
        <taxon>Streptomyces</taxon>
        <taxon>Streptomyces violaceusniger group</taxon>
    </lineage>
</organism>
<dbReference type="Pfam" id="PF03466">
    <property type="entry name" value="LysR_substrate"/>
    <property type="match status" value="1"/>
</dbReference>
<comment type="similarity">
    <text evidence="1">Belongs to the LysR transcriptional regulatory family.</text>
</comment>
<reference evidence="7 8" key="1">
    <citation type="journal article" date="2018" name="J. Biol. Chem.">
        <title>Discovery of the actinoplanic acid pathway in Streptomyces rapamycinicus reveals a genetically conserved synergism with rapamycin.</title>
        <authorList>
            <person name="Mrak P."/>
            <person name="Krastel P."/>
            <person name="Pivk Lukancic P."/>
            <person name="Tao J."/>
            <person name="Pistorius D."/>
            <person name="Moore C.M."/>
        </authorList>
    </citation>
    <scope>NUCLEOTIDE SEQUENCE [LARGE SCALE GENOMIC DNA]</scope>
    <source>
        <strain evidence="7 8">NRRL 5491</strain>
    </source>
</reference>